<sequence length="627" mass="65952">MSYLTDAARAASREAHGEVTVPGQMFDAIVAANPARRTLFKNTMALSMLSIFGASALTACGGDNDNTPPAPDGGGTGGGNNGGGSEVPAGPDYSVTFTPLGNKIVADTVTVPQGYVAEILYSAGDQCVIGSVGYSGLPQVHPATELQAGSQHDGMHYFAIPGVDPNKRGLLAINHENLDSKILGFTGGKYSAATATDVEKKTALSTVGVSVIEVERDASGKWSVKPSAYNKRYSGNTEYKVSGPAAAVVGASVIGTLNNCASGPTPWGTYLTCEESTDNYLDPTQAEEGYGWVVEIDPLNQMGTPTKRTAMGRFDHENTAYMLDDANRVAFYMGDDGTPGCIYKFVPRKAYDPANRAANFGLLDDGTLYVARFNGDGTGNWIELTQGKNGLVAGATDPGNFTQLATGTVISGTLVDFNTQADVLIKTKAAARVAGGTLMDRPEWITVGGDKTIYCTLTNNSSRKRTDAANPRTSNRHGHIVRWTETGNSPLATTFNWSLLLLAGDPSIAAANEKGNIVGHTFSSPDGIRVDPQNRLWVQTDAGTGSSTTSIFGNNSMYYVDQATGESKRFLVGPVGCEITGIGYTPDLTAFFINIQHPEGAWSTTAGWPARSATVVVRRTDGKPVGA</sequence>
<gene>
    <name evidence="2" type="ORF">N0K08_02365</name>
</gene>
<dbReference type="Proteomes" id="UP001525968">
    <property type="component" value="Unassembled WGS sequence"/>
</dbReference>
<protein>
    <submittedName>
        <fullName evidence="2">PhoX family phosphatase</fullName>
    </submittedName>
</protein>
<dbReference type="RefSeq" id="WP_261498379.1">
    <property type="nucleotide sequence ID" value="NZ_JAODYH010000001.1"/>
</dbReference>
<evidence type="ECO:0000256" key="1">
    <source>
        <dbReference type="SAM" id="MobiDB-lite"/>
    </source>
</evidence>
<feature type="compositionally biased region" description="Gly residues" evidence="1">
    <location>
        <begin position="72"/>
        <end position="85"/>
    </location>
</feature>
<accession>A0ABT2PGC7</accession>
<dbReference type="PANTHER" id="PTHR35399">
    <property type="entry name" value="SLR8030 PROTEIN"/>
    <property type="match status" value="1"/>
</dbReference>
<keyword evidence="3" id="KW-1185">Reference proteome</keyword>
<dbReference type="EMBL" id="JAODYH010000001">
    <property type="protein sequence ID" value="MCT9809471.1"/>
    <property type="molecule type" value="Genomic_DNA"/>
</dbReference>
<dbReference type="SUPFAM" id="SSF63829">
    <property type="entry name" value="Calcium-dependent phosphotriesterase"/>
    <property type="match status" value="1"/>
</dbReference>
<dbReference type="InterPro" id="IPR008557">
    <property type="entry name" value="PhoX"/>
</dbReference>
<dbReference type="Pfam" id="PF05787">
    <property type="entry name" value="PhoX"/>
    <property type="match status" value="1"/>
</dbReference>
<name>A0ABT2PGC7_9BURK</name>
<organism evidence="2 3">
    <name type="scientific">Acidovorax bellezanensis</name>
    <dbReference type="NCBI Taxonomy" id="2976702"/>
    <lineage>
        <taxon>Bacteria</taxon>
        <taxon>Pseudomonadati</taxon>
        <taxon>Pseudomonadota</taxon>
        <taxon>Betaproteobacteria</taxon>
        <taxon>Burkholderiales</taxon>
        <taxon>Comamonadaceae</taxon>
        <taxon>Acidovorax</taxon>
    </lineage>
</organism>
<evidence type="ECO:0000313" key="3">
    <source>
        <dbReference type="Proteomes" id="UP001525968"/>
    </source>
</evidence>
<proteinExistence type="predicted"/>
<feature type="region of interest" description="Disordered" evidence="1">
    <location>
        <begin position="63"/>
        <end position="92"/>
    </location>
</feature>
<evidence type="ECO:0000313" key="2">
    <source>
        <dbReference type="EMBL" id="MCT9809471.1"/>
    </source>
</evidence>
<reference evidence="2 3" key="1">
    <citation type="submission" date="2022-09" db="EMBL/GenBank/DDBJ databases">
        <title>Draft genome of isolate Be4.</title>
        <authorList>
            <person name="Sanchez-Castro I."/>
            <person name="Martinez-Rodriguez P."/>
            <person name="Descostes M."/>
            <person name="Merroun M."/>
        </authorList>
    </citation>
    <scope>NUCLEOTIDE SEQUENCE [LARGE SCALE GENOMIC DNA]</scope>
    <source>
        <strain evidence="2 3">Be4</strain>
    </source>
</reference>
<comment type="caution">
    <text evidence="2">The sequence shown here is derived from an EMBL/GenBank/DDBJ whole genome shotgun (WGS) entry which is preliminary data.</text>
</comment>
<dbReference type="PANTHER" id="PTHR35399:SF2">
    <property type="entry name" value="DUF839 DOMAIN-CONTAINING PROTEIN"/>
    <property type="match status" value="1"/>
</dbReference>